<feature type="transmembrane region" description="Helical" evidence="6">
    <location>
        <begin position="96"/>
        <end position="116"/>
    </location>
</feature>
<evidence type="ECO:0000256" key="5">
    <source>
        <dbReference type="ARBA" id="ARBA00023136"/>
    </source>
</evidence>
<dbReference type="AlphaFoldDB" id="A0A518BSH0"/>
<comment type="subcellular location">
    <subcellularLocation>
        <location evidence="1">Membrane</location>
        <topology evidence="1">Multi-pass membrane protein</topology>
    </subcellularLocation>
</comment>
<sequence>MRSQTFVALGATLCGVAVILGAFGAHALKDSLDGAGQLENWHTAVRYQVWHGLALILCGALVPRLPLGRAVGICFGVGALLFSGSIYGLALGGPGAILGPITPMGGLLMIVGWALLGSSALRSTDPTPRP</sequence>
<feature type="transmembrane region" description="Helical" evidence="6">
    <location>
        <begin position="45"/>
        <end position="63"/>
    </location>
</feature>
<proteinExistence type="inferred from homology"/>
<evidence type="ECO:0000256" key="6">
    <source>
        <dbReference type="SAM" id="Phobius"/>
    </source>
</evidence>
<comment type="similarity">
    <text evidence="2">Belongs to the UPF0382 family.</text>
</comment>
<evidence type="ECO:0000313" key="7">
    <source>
        <dbReference type="EMBL" id="QDU69927.1"/>
    </source>
</evidence>
<gene>
    <name evidence="7" type="ORF">Pla133_50500</name>
</gene>
<feature type="transmembrane region" description="Helical" evidence="6">
    <location>
        <begin position="70"/>
        <end position="90"/>
    </location>
</feature>
<protein>
    <recommendedName>
        <fullName evidence="9">DUF423 domain-containing protein</fullName>
    </recommendedName>
</protein>
<keyword evidence="3 6" id="KW-0812">Transmembrane</keyword>
<accession>A0A518BSH0</accession>
<reference evidence="7 8" key="1">
    <citation type="submission" date="2019-02" db="EMBL/GenBank/DDBJ databases">
        <title>Deep-cultivation of Planctomycetes and their phenomic and genomic characterization uncovers novel biology.</title>
        <authorList>
            <person name="Wiegand S."/>
            <person name="Jogler M."/>
            <person name="Boedeker C."/>
            <person name="Pinto D."/>
            <person name="Vollmers J."/>
            <person name="Rivas-Marin E."/>
            <person name="Kohn T."/>
            <person name="Peeters S.H."/>
            <person name="Heuer A."/>
            <person name="Rast P."/>
            <person name="Oberbeckmann S."/>
            <person name="Bunk B."/>
            <person name="Jeske O."/>
            <person name="Meyerdierks A."/>
            <person name="Storesund J.E."/>
            <person name="Kallscheuer N."/>
            <person name="Luecker S."/>
            <person name="Lage O.M."/>
            <person name="Pohl T."/>
            <person name="Merkel B.J."/>
            <person name="Hornburger P."/>
            <person name="Mueller R.-W."/>
            <person name="Bruemmer F."/>
            <person name="Labrenz M."/>
            <person name="Spormann A.M."/>
            <person name="Op den Camp H."/>
            <person name="Overmann J."/>
            <person name="Amann R."/>
            <person name="Jetten M.S.M."/>
            <person name="Mascher T."/>
            <person name="Medema M.H."/>
            <person name="Devos D.P."/>
            <person name="Kaster A.-K."/>
            <person name="Ovreas L."/>
            <person name="Rohde M."/>
            <person name="Galperin M.Y."/>
            <person name="Jogler C."/>
        </authorList>
    </citation>
    <scope>NUCLEOTIDE SEQUENCE [LARGE SCALE GENOMIC DNA]</scope>
    <source>
        <strain evidence="7 8">Pla133</strain>
    </source>
</reference>
<evidence type="ECO:0000256" key="4">
    <source>
        <dbReference type="ARBA" id="ARBA00022989"/>
    </source>
</evidence>
<organism evidence="7 8">
    <name type="scientific">Engelhardtia mirabilis</name>
    <dbReference type="NCBI Taxonomy" id="2528011"/>
    <lineage>
        <taxon>Bacteria</taxon>
        <taxon>Pseudomonadati</taxon>
        <taxon>Planctomycetota</taxon>
        <taxon>Planctomycetia</taxon>
        <taxon>Planctomycetia incertae sedis</taxon>
        <taxon>Engelhardtia</taxon>
    </lineage>
</organism>
<dbReference type="GO" id="GO:0005886">
    <property type="term" value="C:plasma membrane"/>
    <property type="evidence" value="ECO:0007669"/>
    <property type="project" value="TreeGrafter"/>
</dbReference>
<dbReference type="KEGG" id="pbap:Pla133_50500"/>
<evidence type="ECO:0000313" key="8">
    <source>
        <dbReference type="Proteomes" id="UP000316921"/>
    </source>
</evidence>
<dbReference type="Proteomes" id="UP000316921">
    <property type="component" value="Chromosome"/>
</dbReference>
<dbReference type="PANTHER" id="PTHR43461">
    <property type="entry name" value="TRANSMEMBRANE PROTEIN 256"/>
    <property type="match status" value="1"/>
</dbReference>
<evidence type="ECO:0000256" key="1">
    <source>
        <dbReference type="ARBA" id="ARBA00004141"/>
    </source>
</evidence>
<evidence type="ECO:0000256" key="3">
    <source>
        <dbReference type="ARBA" id="ARBA00022692"/>
    </source>
</evidence>
<keyword evidence="8" id="KW-1185">Reference proteome</keyword>
<keyword evidence="5 6" id="KW-0472">Membrane</keyword>
<dbReference type="Pfam" id="PF04241">
    <property type="entry name" value="DUF423"/>
    <property type="match status" value="1"/>
</dbReference>
<name>A0A518BSH0_9BACT</name>
<dbReference type="EMBL" id="CP036287">
    <property type="protein sequence ID" value="QDU69927.1"/>
    <property type="molecule type" value="Genomic_DNA"/>
</dbReference>
<keyword evidence="4 6" id="KW-1133">Transmembrane helix</keyword>
<dbReference type="RefSeq" id="WP_145070282.1">
    <property type="nucleotide sequence ID" value="NZ_CP036287.1"/>
</dbReference>
<dbReference type="InterPro" id="IPR006696">
    <property type="entry name" value="DUF423"/>
</dbReference>
<evidence type="ECO:0008006" key="9">
    <source>
        <dbReference type="Google" id="ProtNLM"/>
    </source>
</evidence>
<evidence type="ECO:0000256" key="2">
    <source>
        <dbReference type="ARBA" id="ARBA00009694"/>
    </source>
</evidence>
<dbReference type="PANTHER" id="PTHR43461:SF1">
    <property type="entry name" value="TRANSMEMBRANE PROTEIN 256"/>
    <property type="match status" value="1"/>
</dbReference>